<dbReference type="InterPro" id="IPR043128">
    <property type="entry name" value="Rev_trsase/Diguanyl_cyclase"/>
</dbReference>
<dbReference type="Gene3D" id="3.30.70.270">
    <property type="match status" value="1"/>
</dbReference>
<dbReference type="NCBIfam" id="TIGR00254">
    <property type="entry name" value="GGDEF"/>
    <property type="match status" value="1"/>
</dbReference>
<dbReference type="AlphaFoldDB" id="W6RZS1"/>
<dbReference type="GO" id="GO:0043709">
    <property type="term" value="P:cell adhesion involved in single-species biofilm formation"/>
    <property type="evidence" value="ECO:0007669"/>
    <property type="project" value="TreeGrafter"/>
</dbReference>
<dbReference type="eggNOG" id="COG3706">
    <property type="taxonomic scope" value="Bacteria"/>
</dbReference>
<dbReference type="CDD" id="cd01949">
    <property type="entry name" value="GGDEF"/>
    <property type="match status" value="1"/>
</dbReference>
<dbReference type="SMART" id="SM00267">
    <property type="entry name" value="GGDEF"/>
    <property type="match status" value="1"/>
</dbReference>
<dbReference type="GO" id="GO:0005886">
    <property type="term" value="C:plasma membrane"/>
    <property type="evidence" value="ECO:0007669"/>
    <property type="project" value="TreeGrafter"/>
</dbReference>
<dbReference type="InterPro" id="IPR011990">
    <property type="entry name" value="TPR-like_helical_dom_sf"/>
</dbReference>
<dbReference type="SUPFAM" id="SSF55073">
    <property type="entry name" value="Nucleotide cyclase"/>
    <property type="match status" value="1"/>
</dbReference>
<sequence>MENKFEDTLLTIINDYNEKIRRSVDNETKASIANDAMTTFLFEYNNPLAALIYGEIALKSISQTSNISKEIQIRINIGGCYHRIGDDAKAIRYIEPLVTSNFNKLEKSFKYKLLFNLVSSYLRLNNIEKATIYMEYFESLYYKNKDSEEQLIHYLFNMMKADFISSAGKDFLNDALQHINNCKKYCEEFASDIDKPFIIVEINRIEANIYSKLKQYEKSHKLHLKTLEYISETNIETYSIDLYMLLSNDYKRLGDLKTSVKFIKEYILKSEKRYYDQINQYSDILTRQYGINNKENQLYKLNLMRDKISYKYNKDSLTGLYNRRFLDTVINNTNINNTEKSIAMIDVDFFKKYNDNYGHLKGDEILKKVGETISSIFKTNEYIPIRYGGEEFLIIMNNTSYDKSIILINKLIREIRNKNIPHEYSEVSDRVTISVGIKTTNIVSSSDFWNAIKSADEALYAAKNQGRNRYIHSKDITK</sequence>
<name>W6RZS1_9CLOT</name>
<dbReference type="PATRIC" id="fig|1216932.3.peg.2797"/>
<dbReference type="Pfam" id="PF00990">
    <property type="entry name" value="GGDEF"/>
    <property type="match status" value="1"/>
</dbReference>
<dbReference type="Proteomes" id="UP000019426">
    <property type="component" value="Chromosome M2/40_rep2"/>
</dbReference>
<evidence type="ECO:0000259" key="1">
    <source>
        <dbReference type="PROSITE" id="PS50887"/>
    </source>
</evidence>
<dbReference type="HOGENOM" id="CLU_030251_1_0_9"/>
<dbReference type="RefSeq" id="WP_051483874.1">
    <property type="nucleotide sequence ID" value="NZ_HG917869.1"/>
</dbReference>
<dbReference type="STRING" id="1216932.CM240_2836"/>
<dbReference type="InterPro" id="IPR000160">
    <property type="entry name" value="GGDEF_dom"/>
</dbReference>
<dbReference type="PANTHER" id="PTHR45138:SF9">
    <property type="entry name" value="DIGUANYLATE CYCLASE DGCM-RELATED"/>
    <property type="match status" value="1"/>
</dbReference>
<dbReference type="OrthoDB" id="9805474at2"/>
<dbReference type="GO" id="GO:1902201">
    <property type="term" value="P:negative regulation of bacterial-type flagellum-dependent cell motility"/>
    <property type="evidence" value="ECO:0007669"/>
    <property type="project" value="TreeGrafter"/>
</dbReference>
<dbReference type="KEGG" id="clt:CM240_2836"/>
<dbReference type="Gene3D" id="1.25.40.10">
    <property type="entry name" value="Tetratricopeptide repeat domain"/>
    <property type="match status" value="1"/>
</dbReference>
<dbReference type="FunFam" id="3.30.70.270:FF:000001">
    <property type="entry name" value="Diguanylate cyclase domain protein"/>
    <property type="match status" value="1"/>
</dbReference>
<feature type="domain" description="GGDEF" evidence="1">
    <location>
        <begin position="338"/>
        <end position="475"/>
    </location>
</feature>
<accession>W6RZS1</accession>
<dbReference type="EMBL" id="HG917869">
    <property type="protein sequence ID" value="CDM69953.1"/>
    <property type="molecule type" value="Genomic_DNA"/>
</dbReference>
<dbReference type="GO" id="GO:0052621">
    <property type="term" value="F:diguanylate cyclase activity"/>
    <property type="evidence" value="ECO:0007669"/>
    <property type="project" value="TreeGrafter"/>
</dbReference>
<dbReference type="SUPFAM" id="SSF48452">
    <property type="entry name" value="TPR-like"/>
    <property type="match status" value="1"/>
</dbReference>
<organism evidence="2 3">
    <name type="scientific">Clostridium bornimense</name>
    <dbReference type="NCBI Taxonomy" id="1216932"/>
    <lineage>
        <taxon>Bacteria</taxon>
        <taxon>Bacillati</taxon>
        <taxon>Bacillota</taxon>
        <taxon>Clostridia</taxon>
        <taxon>Eubacteriales</taxon>
        <taxon>Clostridiaceae</taxon>
        <taxon>Clostridium</taxon>
    </lineage>
</organism>
<protein>
    <recommendedName>
        <fullName evidence="1">GGDEF domain-containing protein</fullName>
    </recommendedName>
</protein>
<evidence type="ECO:0000313" key="3">
    <source>
        <dbReference type="Proteomes" id="UP000019426"/>
    </source>
</evidence>
<reference evidence="2 3" key="1">
    <citation type="submission" date="2013-11" db="EMBL/GenBank/DDBJ databases">
        <title>Complete genome sequence of Clostridum sp. M2/40.</title>
        <authorList>
            <person name="Wibberg D."/>
            <person name="Puehler A."/>
            <person name="Schlueter A."/>
        </authorList>
    </citation>
    <scope>NUCLEOTIDE SEQUENCE [LARGE SCALE GENOMIC DNA]</scope>
    <source>
        <strain evidence="3">M2/40</strain>
    </source>
</reference>
<dbReference type="InterPro" id="IPR029787">
    <property type="entry name" value="Nucleotide_cyclase"/>
</dbReference>
<gene>
    <name evidence="2" type="ORF">CM240_2836</name>
</gene>
<dbReference type="InterPro" id="IPR050469">
    <property type="entry name" value="Diguanylate_Cyclase"/>
</dbReference>
<dbReference type="PROSITE" id="PS50887">
    <property type="entry name" value="GGDEF"/>
    <property type="match status" value="1"/>
</dbReference>
<proteinExistence type="predicted"/>
<keyword evidence="3" id="KW-1185">Reference proteome</keyword>
<evidence type="ECO:0000313" key="2">
    <source>
        <dbReference type="EMBL" id="CDM69953.1"/>
    </source>
</evidence>
<dbReference type="PANTHER" id="PTHR45138">
    <property type="entry name" value="REGULATORY COMPONENTS OF SENSORY TRANSDUCTION SYSTEM"/>
    <property type="match status" value="1"/>
</dbReference>